<reference evidence="1" key="1">
    <citation type="submission" date="2019-02" db="EMBL/GenBank/DDBJ databases">
        <authorList>
            <person name="Gruber-Vodicka R. H."/>
            <person name="Seah K. B. B."/>
        </authorList>
    </citation>
    <scope>NUCLEOTIDE SEQUENCE</scope>
    <source>
        <strain evidence="1">BECK_S313</strain>
    </source>
</reference>
<evidence type="ECO:0000313" key="1">
    <source>
        <dbReference type="EMBL" id="VFK14465.1"/>
    </source>
</evidence>
<accession>A0A450WBS9</accession>
<proteinExistence type="predicted"/>
<name>A0A450WBS9_9GAMM</name>
<gene>
    <name evidence="1" type="ORF">BECKLPF1236B_GA0070989_10624</name>
</gene>
<dbReference type="EMBL" id="CAADFK010000062">
    <property type="protein sequence ID" value="VFK14465.1"/>
    <property type="molecule type" value="Genomic_DNA"/>
</dbReference>
<protein>
    <submittedName>
        <fullName evidence="1">Uncharacterized protein</fullName>
    </submittedName>
</protein>
<sequence>MNQPSWAREEAKTRFLATLEVVRRELVVLDYSHAKLFSATIDTDWVRRLTDDIAEAEERFGVSVPPLQTYL</sequence>
<organism evidence="1">
    <name type="scientific">Candidatus Kentrum sp. LPFa</name>
    <dbReference type="NCBI Taxonomy" id="2126335"/>
    <lineage>
        <taxon>Bacteria</taxon>
        <taxon>Pseudomonadati</taxon>
        <taxon>Pseudomonadota</taxon>
        <taxon>Gammaproteobacteria</taxon>
        <taxon>Candidatus Kentrum</taxon>
    </lineage>
</organism>
<dbReference type="AlphaFoldDB" id="A0A450WBS9"/>